<proteinExistence type="predicted"/>
<keyword evidence="2" id="KW-1185">Reference proteome</keyword>
<sequence length="259" mass="28398">MDVSDESEVENRNWNATVTCEYEEMSGDVRWALTVYASEEVSPQPSEEALARALARELDVPVLFLGEGPLPPGVRQVATPEGQVTHARIGEPEADEEGATVEAVEIPVAGFPKAAVHKLPEIIRELRLSTPVTDSHVAPEAGGPLSRVYDLLVNWERLTVRMAQGWPPSHWYPASMYAEDLAFRDELTERVAALSGPQRVSAQRALGEVDAIYRGLTTDDGGRALAAAVSVPSAYSEGELPWYWRRRPVELPWGEDQAG</sequence>
<evidence type="ECO:0000313" key="1">
    <source>
        <dbReference type="EMBL" id="MBL1116388.1"/>
    </source>
</evidence>
<comment type="caution">
    <text evidence="1">The sequence shown here is derived from an EMBL/GenBank/DDBJ whole genome shotgun (WGS) entry which is preliminary data.</text>
</comment>
<protein>
    <submittedName>
        <fullName evidence="1">Uncharacterized protein</fullName>
    </submittedName>
</protein>
<dbReference type="EMBL" id="JAERRG010000013">
    <property type="protein sequence ID" value="MBL1116388.1"/>
    <property type="molecule type" value="Genomic_DNA"/>
</dbReference>
<organism evidence="1 2">
    <name type="scientific">Streptomyces endocoffeicus</name>
    <dbReference type="NCBI Taxonomy" id="2898945"/>
    <lineage>
        <taxon>Bacteria</taxon>
        <taxon>Bacillati</taxon>
        <taxon>Actinomycetota</taxon>
        <taxon>Actinomycetes</taxon>
        <taxon>Kitasatosporales</taxon>
        <taxon>Streptomycetaceae</taxon>
        <taxon>Streptomyces</taxon>
    </lineage>
</organism>
<name>A0ABS1PVC3_9ACTN</name>
<evidence type="ECO:0000313" key="2">
    <source>
        <dbReference type="Proteomes" id="UP000621510"/>
    </source>
</evidence>
<reference evidence="1 2" key="1">
    <citation type="submission" date="2021-01" db="EMBL/GenBank/DDBJ databases">
        <title>WGS of actinomycetes isolated from Thailand.</title>
        <authorList>
            <person name="Thawai C."/>
        </authorList>
    </citation>
    <scope>NUCLEOTIDE SEQUENCE [LARGE SCALE GENOMIC DNA]</scope>
    <source>
        <strain evidence="1 2">CA3R110</strain>
    </source>
</reference>
<dbReference type="Proteomes" id="UP000621510">
    <property type="component" value="Unassembled WGS sequence"/>
</dbReference>
<accession>A0ABS1PVC3</accession>
<gene>
    <name evidence="1" type="ORF">JK364_28920</name>
</gene>
<dbReference type="RefSeq" id="WP_201854273.1">
    <property type="nucleotide sequence ID" value="NZ_JAERRG010000013.1"/>
</dbReference>